<keyword evidence="7" id="KW-0732">Signal</keyword>
<dbReference type="GO" id="GO:0030010">
    <property type="term" value="P:establishment of cell polarity"/>
    <property type="evidence" value="ECO:0007669"/>
    <property type="project" value="UniProtKB-ARBA"/>
</dbReference>
<evidence type="ECO:0000256" key="7">
    <source>
        <dbReference type="SAM" id="SignalP"/>
    </source>
</evidence>
<feature type="binding site" evidence="5">
    <location>
        <position position="45"/>
    </location>
    <ligand>
        <name>Mg(2+)</name>
        <dbReference type="ChEBI" id="CHEBI:18420"/>
    </ligand>
</feature>
<dbReference type="Proteomes" id="UP000053660">
    <property type="component" value="Unassembled WGS sequence"/>
</dbReference>
<feature type="binding site" evidence="4">
    <location>
        <position position="67"/>
    </location>
    <ligand>
        <name>GTP</name>
        <dbReference type="ChEBI" id="CHEBI:37565"/>
    </ligand>
</feature>
<dbReference type="SUPFAM" id="SSF52540">
    <property type="entry name" value="P-loop containing nucleoside triphosphate hydrolases"/>
    <property type="match status" value="1"/>
</dbReference>
<protein>
    <submittedName>
        <fullName evidence="8">ADP-ribosylation factor family protein</fullName>
    </submittedName>
</protein>
<keyword evidence="3 4" id="KW-0342">GTP-binding</keyword>
<feature type="chain" id="PRO_5002065073" evidence="7">
    <location>
        <begin position="25"/>
        <end position="177"/>
    </location>
</feature>
<organism evidence="8 9">
    <name type="scientific">Oesophagostomum dentatum</name>
    <name type="common">Nodular worm</name>
    <dbReference type="NCBI Taxonomy" id="61180"/>
    <lineage>
        <taxon>Eukaryota</taxon>
        <taxon>Metazoa</taxon>
        <taxon>Ecdysozoa</taxon>
        <taxon>Nematoda</taxon>
        <taxon>Chromadorea</taxon>
        <taxon>Rhabditida</taxon>
        <taxon>Rhabditina</taxon>
        <taxon>Rhabditomorpha</taxon>
        <taxon>Strongyloidea</taxon>
        <taxon>Strongylidae</taxon>
        <taxon>Oesophagostomum</taxon>
    </lineage>
</organism>
<dbReference type="SMART" id="SM00178">
    <property type="entry name" value="SAR"/>
    <property type="match status" value="1"/>
</dbReference>
<keyword evidence="9" id="KW-1185">Reference proteome</keyword>
<keyword evidence="5" id="KW-0479">Metal-binding</keyword>
<dbReference type="FunFam" id="3.40.50.300:FF:000412">
    <property type="entry name" value="ADP-ribosylation factor 1"/>
    <property type="match status" value="1"/>
</dbReference>
<feature type="binding site" evidence="4">
    <location>
        <begin position="21"/>
        <end position="28"/>
    </location>
    <ligand>
        <name>GTP</name>
        <dbReference type="ChEBI" id="CHEBI:37565"/>
    </ligand>
</feature>
<dbReference type="GO" id="GO:0005525">
    <property type="term" value="F:GTP binding"/>
    <property type="evidence" value="ECO:0007669"/>
    <property type="project" value="UniProtKB-KW"/>
</dbReference>
<evidence type="ECO:0000313" key="8">
    <source>
        <dbReference type="EMBL" id="KHJ89428.1"/>
    </source>
</evidence>
<feature type="binding site" evidence="5">
    <location>
        <position position="28"/>
    </location>
    <ligand>
        <name>Mg(2+)</name>
        <dbReference type="ChEBI" id="CHEBI:18420"/>
    </ligand>
</feature>
<dbReference type="CDD" id="cd00878">
    <property type="entry name" value="Arf_Arl"/>
    <property type="match status" value="1"/>
</dbReference>
<evidence type="ECO:0000256" key="5">
    <source>
        <dbReference type="PIRSR" id="PIRSR606689-2"/>
    </source>
</evidence>
<reference evidence="8 9" key="1">
    <citation type="submission" date="2014-03" db="EMBL/GenBank/DDBJ databases">
        <title>Draft genome of the hookworm Oesophagostomum dentatum.</title>
        <authorList>
            <person name="Mitreva M."/>
        </authorList>
    </citation>
    <scope>NUCLEOTIDE SEQUENCE [LARGE SCALE GENOMIC DNA]</scope>
    <source>
        <strain evidence="8 9">OD-Hann</strain>
    </source>
</reference>
<comment type="similarity">
    <text evidence="1 6">Belongs to the small GTPase superfamily. Arf family.</text>
</comment>
<evidence type="ECO:0000256" key="3">
    <source>
        <dbReference type="ARBA" id="ARBA00023134"/>
    </source>
</evidence>
<proteinExistence type="inferred from homology"/>
<dbReference type="AlphaFoldDB" id="A0A0B1SVT7"/>
<sequence>RVRCPIHLTVLWFFFLFFQVGLDAGGKTTILYKLKEGELVIIFPTTGFNLETINYRNLSINLWDLGGQGNLPLLWKCYIDNTKAIIFVVDSADTERLDQAAHHIRLLFDNPDLREAKFLVFANKQDLPNAITCAELIKVFKLHENSGQQWHIQPSNAVTGEGVAEGLEWLHSAILKG</sequence>
<dbReference type="PROSITE" id="PS51417">
    <property type="entry name" value="ARF"/>
    <property type="match status" value="1"/>
</dbReference>
<gene>
    <name evidence="8" type="ORF">OESDEN_10745</name>
</gene>
<name>A0A0B1SVT7_OESDE</name>
<evidence type="ECO:0000256" key="6">
    <source>
        <dbReference type="RuleBase" id="RU003925"/>
    </source>
</evidence>
<evidence type="ECO:0000256" key="2">
    <source>
        <dbReference type="ARBA" id="ARBA00022741"/>
    </source>
</evidence>
<dbReference type="SMART" id="SM00177">
    <property type="entry name" value="ARF"/>
    <property type="match status" value="1"/>
</dbReference>
<dbReference type="GO" id="GO:0046872">
    <property type="term" value="F:metal ion binding"/>
    <property type="evidence" value="ECO:0007669"/>
    <property type="project" value="UniProtKB-KW"/>
</dbReference>
<evidence type="ECO:0000313" key="9">
    <source>
        <dbReference type="Proteomes" id="UP000053660"/>
    </source>
</evidence>
<dbReference type="InterPro" id="IPR005225">
    <property type="entry name" value="Small_GTP-bd"/>
</dbReference>
<dbReference type="GO" id="GO:0003924">
    <property type="term" value="F:GTPase activity"/>
    <property type="evidence" value="ECO:0007669"/>
    <property type="project" value="InterPro"/>
</dbReference>
<dbReference type="OrthoDB" id="2011769at2759"/>
<keyword evidence="2 4" id="KW-0547">Nucleotide-binding</keyword>
<dbReference type="PANTHER" id="PTHR11711">
    <property type="entry name" value="ADP RIBOSYLATION FACTOR-RELATED"/>
    <property type="match status" value="1"/>
</dbReference>
<evidence type="ECO:0000256" key="4">
    <source>
        <dbReference type="PIRSR" id="PIRSR606689-1"/>
    </source>
</evidence>
<accession>A0A0B1SVT7</accession>
<feature type="non-terminal residue" evidence="8">
    <location>
        <position position="1"/>
    </location>
</feature>
<dbReference type="PRINTS" id="PR00328">
    <property type="entry name" value="SAR1GTPBP"/>
</dbReference>
<dbReference type="EMBL" id="KN554235">
    <property type="protein sequence ID" value="KHJ89428.1"/>
    <property type="molecule type" value="Genomic_DNA"/>
</dbReference>
<dbReference type="InterPro" id="IPR006689">
    <property type="entry name" value="Small_GTPase_ARF/SAR"/>
</dbReference>
<dbReference type="InterPro" id="IPR024156">
    <property type="entry name" value="Small_GTPase_ARF"/>
</dbReference>
<feature type="signal peptide" evidence="7">
    <location>
        <begin position="1"/>
        <end position="24"/>
    </location>
</feature>
<dbReference type="Pfam" id="PF00025">
    <property type="entry name" value="Arf"/>
    <property type="match status" value="1"/>
</dbReference>
<evidence type="ECO:0000256" key="1">
    <source>
        <dbReference type="ARBA" id="ARBA00010290"/>
    </source>
</evidence>
<feature type="binding site" evidence="4">
    <location>
        <begin position="123"/>
        <end position="126"/>
    </location>
    <ligand>
        <name>GTP</name>
        <dbReference type="ChEBI" id="CHEBI:37565"/>
    </ligand>
</feature>
<dbReference type="InterPro" id="IPR027417">
    <property type="entry name" value="P-loop_NTPase"/>
</dbReference>
<dbReference type="NCBIfam" id="TIGR00231">
    <property type="entry name" value="small_GTP"/>
    <property type="match status" value="1"/>
</dbReference>
<keyword evidence="5" id="KW-0460">Magnesium</keyword>
<dbReference type="Gene3D" id="3.40.50.300">
    <property type="entry name" value="P-loop containing nucleotide triphosphate hydrolases"/>
    <property type="match status" value="1"/>
</dbReference>